<evidence type="ECO:0000313" key="1">
    <source>
        <dbReference type="EMBL" id="QHU00530.1"/>
    </source>
</evidence>
<organism evidence="1">
    <name type="scientific">viral metagenome</name>
    <dbReference type="NCBI Taxonomy" id="1070528"/>
    <lineage>
        <taxon>unclassified sequences</taxon>
        <taxon>metagenomes</taxon>
        <taxon>organismal metagenomes</taxon>
    </lineage>
</organism>
<proteinExistence type="predicted"/>
<dbReference type="InterPro" id="IPR010982">
    <property type="entry name" value="Lambda_DNA-bd_dom_sf"/>
</dbReference>
<dbReference type="Gene3D" id="1.10.260.40">
    <property type="entry name" value="lambda repressor-like DNA-binding domains"/>
    <property type="match status" value="1"/>
</dbReference>
<protein>
    <submittedName>
        <fullName evidence="1">Uncharacterized protein</fullName>
    </submittedName>
</protein>
<dbReference type="GO" id="GO:0003677">
    <property type="term" value="F:DNA binding"/>
    <property type="evidence" value="ECO:0007669"/>
    <property type="project" value="InterPro"/>
</dbReference>
<sequence length="247" mass="28661">MPSIIRNEINPYDTEVSNFRFGIQKDSYDPNSNDDSTTGPWKCVVPSNFNVLSMSDTEREVHDKAAMERIMNEMEKMEEINGDVLLKYTYNTELEQKSSVKRIMRDVSLKNKLRLWDINDIYHYVKSNWNHSERPTIIDCSNGSEFMSKNMSFRNTLRNTRTRRDVAHDAMLERNAEHGNTKNETFSTEFVRRVIDTRNALGLTQAQLAMKMARTTAEITEFEKGGMIFSRPLNALLKVILNLQSTD</sequence>
<reference evidence="1" key="1">
    <citation type="journal article" date="2020" name="Nature">
        <title>Giant virus diversity and host interactions through global metagenomics.</title>
        <authorList>
            <person name="Schulz F."/>
            <person name="Roux S."/>
            <person name="Paez-Espino D."/>
            <person name="Jungbluth S."/>
            <person name="Walsh D.A."/>
            <person name="Denef V.J."/>
            <person name="McMahon K.D."/>
            <person name="Konstantinidis K.T."/>
            <person name="Eloe-Fadrosh E.A."/>
            <person name="Kyrpides N.C."/>
            <person name="Woyke T."/>
        </authorList>
    </citation>
    <scope>NUCLEOTIDE SEQUENCE</scope>
    <source>
        <strain evidence="1">GVMAG-M-3300025860-20</strain>
    </source>
</reference>
<dbReference type="EMBL" id="MN740327">
    <property type="protein sequence ID" value="QHU00530.1"/>
    <property type="molecule type" value="Genomic_DNA"/>
</dbReference>
<accession>A0A6C0J6N7</accession>
<name>A0A6C0J6N7_9ZZZZ</name>
<dbReference type="AlphaFoldDB" id="A0A6C0J6N7"/>